<gene>
    <name evidence="2" type="ORF">AQPW35_23030</name>
</gene>
<dbReference type="Proteomes" id="UP000301751">
    <property type="component" value="Unassembled WGS sequence"/>
</dbReference>
<reference evidence="3" key="1">
    <citation type="submission" date="2019-03" db="EMBL/GenBank/DDBJ databases">
        <title>Aquabacterium pictum sp.nov., the first bacteriochlorophyll a-containing freshwater bacterium in the genus Aquabacterium of the class Betaproteobacteria.</title>
        <authorList>
            <person name="Hirose S."/>
            <person name="Tank M."/>
            <person name="Hara E."/>
            <person name="Tamaki H."/>
            <person name="Takaichi S."/>
            <person name="Haruta S."/>
            <person name="Hanada S."/>
        </authorList>
    </citation>
    <scope>NUCLEOTIDE SEQUENCE [LARGE SCALE GENOMIC DNA]</scope>
    <source>
        <strain evidence="3">W35</strain>
    </source>
</reference>
<dbReference type="InterPro" id="IPR036866">
    <property type="entry name" value="RibonucZ/Hydroxyglut_hydro"/>
</dbReference>
<sequence>MAQRLARWLAAGLGLLLAGLAAAAGCPGPALRLQPLAPGVWWLPAATGDSTPANRGQVSNIVLVRDGHGAAARLWALGSGPSPAFGRALACQVRRQLGASVTDVVSPWAHPELVLGVAGLPGPLRHWAHDAVAQAMAAQCPHCVERLRQRLGPAAADLGRDPIRLPDHRLQGEQGRLGPLHWWRLPRSDGRWVTVWRTAPAGAAPIWLAHGLLQGNGPPDGRDADLALLQQSARHLAGLAADDGPGVRFVPEQGPLLPAEAPVLHAAYWAGLLDTARAAVERGDDETAPPPGWPGLQRGWQAAPWHAVNWQRAWRQVEPAVLAAPPAAPASRP</sequence>
<proteinExistence type="predicted"/>
<organism evidence="2 3">
    <name type="scientific">Pseudaquabacterium pictum</name>
    <dbReference type="NCBI Taxonomy" id="2315236"/>
    <lineage>
        <taxon>Bacteria</taxon>
        <taxon>Pseudomonadati</taxon>
        <taxon>Pseudomonadota</taxon>
        <taxon>Betaproteobacteria</taxon>
        <taxon>Burkholderiales</taxon>
        <taxon>Sphaerotilaceae</taxon>
        <taxon>Pseudaquabacterium</taxon>
    </lineage>
</organism>
<accession>A0A480ASZ6</accession>
<comment type="caution">
    <text evidence="2">The sequence shown here is derived from an EMBL/GenBank/DDBJ whole genome shotgun (WGS) entry which is preliminary data.</text>
</comment>
<dbReference type="PROSITE" id="PS51257">
    <property type="entry name" value="PROKAR_LIPOPROTEIN"/>
    <property type="match status" value="1"/>
</dbReference>
<feature type="chain" id="PRO_5019778442" evidence="1">
    <location>
        <begin position="24"/>
        <end position="333"/>
    </location>
</feature>
<dbReference type="SUPFAM" id="SSF56281">
    <property type="entry name" value="Metallo-hydrolase/oxidoreductase"/>
    <property type="match status" value="1"/>
</dbReference>
<feature type="signal peptide" evidence="1">
    <location>
        <begin position="1"/>
        <end position="23"/>
    </location>
</feature>
<name>A0A480ASZ6_9BURK</name>
<evidence type="ECO:0000313" key="3">
    <source>
        <dbReference type="Proteomes" id="UP000301751"/>
    </source>
</evidence>
<keyword evidence="3" id="KW-1185">Reference proteome</keyword>
<dbReference type="RefSeq" id="WP_162520777.1">
    <property type="nucleotide sequence ID" value="NZ_BJCL01000005.1"/>
</dbReference>
<protein>
    <submittedName>
        <fullName evidence="2">Uncharacterized protein</fullName>
    </submittedName>
</protein>
<evidence type="ECO:0000256" key="1">
    <source>
        <dbReference type="SAM" id="SignalP"/>
    </source>
</evidence>
<dbReference type="EMBL" id="BJCL01000005">
    <property type="protein sequence ID" value="GCL63222.1"/>
    <property type="molecule type" value="Genomic_DNA"/>
</dbReference>
<dbReference type="AlphaFoldDB" id="A0A480ASZ6"/>
<dbReference type="Gene3D" id="3.60.15.10">
    <property type="entry name" value="Ribonuclease Z/Hydroxyacylglutathione hydrolase-like"/>
    <property type="match status" value="1"/>
</dbReference>
<evidence type="ECO:0000313" key="2">
    <source>
        <dbReference type="EMBL" id="GCL63222.1"/>
    </source>
</evidence>
<keyword evidence="1" id="KW-0732">Signal</keyword>